<dbReference type="InterPro" id="IPR015915">
    <property type="entry name" value="Kelch-typ_b-propeller"/>
</dbReference>
<reference evidence="4 5" key="1">
    <citation type="submission" date="2020-02" db="EMBL/GenBank/DDBJ databases">
        <title>Draft genome sequence of Haematococcus lacustris strain NIES-144.</title>
        <authorList>
            <person name="Morimoto D."/>
            <person name="Nakagawa S."/>
            <person name="Yoshida T."/>
            <person name="Sawayama S."/>
        </authorList>
    </citation>
    <scope>NUCLEOTIDE SEQUENCE [LARGE SCALE GENOMIC DNA]</scope>
    <source>
        <strain evidence="4 5">NIES-144</strain>
    </source>
</reference>
<dbReference type="SMART" id="SM00612">
    <property type="entry name" value="Kelch"/>
    <property type="match status" value="3"/>
</dbReference>
<dbReference type="PANTHER" id="PTHR46344:SF27">
    <property type="entry name" value="KELCH REPEAT SUPERFAMILY PROTEIN"/>
    <property type="match status" value="1"/>
</dbReference>
<feature type="region of interest" description="Disordered" evidence="3">
    <location>
        <begin position="1"/>
        <end position="23"/>
    </location>
</feature>
<evidence type="ECO:0000256" key="3">
    <source>
        <dbReference type="SAM" id="MobiDB-lite"/>
    </source>
</evidence>
<protein>
    <submittedName>
        <fullName evidence="4">BTB domain-containing protein</fullName>
    </submittedName>
</protein>
<dbReference type="AlphaFoldDB" id="A0A699ZWL3"/>
<dbReference type="InterPro" id="IPR006652">
    <property type="entry name" value="Kelch_1"/>
</dbReference>
<feature type="non-terminal residue" evidence="4">
    <location>
        <position position="230"/>
    </location>
</feature>
<feature type="non-terminal residue" evidence="4">
    <location>
        <position position="1"/>
    </location>
</feature>
<keyword evidence="1" id="KW-0880">Kelch repeat</keyword>
<dbReference type="Proteomes" id="UP000485058">
    <property type="component" value="Unassembled WGS sequence"/>
</dbReference>
<dbReference type="EMBL" id="BLLF01002413">
    <property type="protein sequence ID" value="GFH23989.1"/>
    <property type="molecule type" value="Genomic_DNA"/>
</dbReference>
<sequence length="230" mass="24667">MLDPCTEAVREGPERSHGAGQRGHWQAVPNLNCARAHAGVVAAAGMLFVLGGRSQVQAVQQVLPSCEVLAPPSSAWALAPDMHQPRSALAAAAMGGGLFAVGGQAARPTLRSVERFDLGQETWSVLGCDMRVERKYAAAAVLGGRLVVAGGLDECRTRLRSVEALDPREGRWRDLALLSMPRSSCGLAALQVIKVPEGAVLRGCKKTRRKLREHLRLRAEIHSQLRFIAS</sequence>
<name>A0A699ZWL3_HAELA</name>
<gene>
    <name evidence="4" type="ORF">HaLaN_21699</name>
</gene>
<evidence type="ECO:0000256" key="2">
    <source>
        <dbReference type="ARBA" id="ARBA00022737"/>
    </source>
</evidence>
<dbReference type="Gene3D" id="2.120.10.80">
    <property type="entry name" value="Kelch-type beta propeller"/>
    <property type="match status" value="1"/>
</dbReference>
<accession>A0A699ZWL3</accession>
<evidence type="ECO:0000256" key="1">
    <source>
        <dbReference type="ARBA" id="ARBA00022441"/>
    </source>
</evidence>
<dbReference type="SUPFAM" id="SSF117281">
    <property type="entry name" value="Kelch motif"/>
    <property type="match status" value="1"/>
</dbReference>
<keyword evidence="5" id="KW-1185">Reference proteome</keyword>
<comment type="caution">
    <text evidence="4">The sequence shown here is derived from an EMBL/GenBank/DDBJ whole genome shotgun (WGS) entry which is preliminary data.</text>
</comment>
<organism evidence="4 5">
    <name type="scientific">Haematococcus lacustris</name>
    <name type="common">Green alga</name>
    <name type="synonym">Haematococcus pluvialis</name>
    <dbReference type="NCBI Taxonomy" id="44745"/>
    <lineage>
        <taxon>Eukaryota</taxon>
        <taxon>Viridiplantae</taxon>
        <taxon>Chlorophyta</taxon>
        <taxon>core chlorophytes</taxon>
        <taxon>Chlorophyceae</taxon>
        <taxon>CS clade</taxon>
        <taxon>Chlamydomonadales</taxon>
        <taxon>Haematococcaceae</taxon>
        <taxon>Haematococcus</taxon>
    </lineage>
</organism>
<keyword evidence="2" id="KW-0677">Repeat</keyword>
<dbReference type="PANTHER" id="PTHR46344">
    <property type="entry name" value="OS02G0202900 PROTEIN"/>
    <property type="match status" value="1"/>
</dbReference>
<dbReference type="Pfam" id="PF01344">
    <property type="entry name" value="Kelch_1"/>
    <property type="match status" value="2"/>
</dbReference>
<feature type="compositionally biased region" description="Basic and acidic residues" evidence="3">
    <location>
        <begin position="8"/>
        <end position="17"/>
    </location>
</feature>
<proteinExistence type="predicted"/>
<evidence type="ECO:0000313" key="4">
    <source>
        <dbReference type="EMBL" id="GFH23989.1"/>
    </source>
</evidence>
<evidence type="ECO:0000313" key="5">
    <source>
        <dbReference type="Proteomes" id="UP000485058"/>
    </source>
</evidence>